<evidence type="ECO:0000259" key="9">
    <source>
        <dbReference type="PROSITE" id="PS50039"/>
    </source>
</evidence>
<dbReference type="InterPro" id="IPR018122">
    <property type="entry name" value="TF_fork_head_CS_1"/>
</dbReference>
<feature type="region of interest" description="Disordered" evidence="8">
    <location>
        <begin position="265"/>
        <end position="285"/>
    </location>
</feature>
<evidence type="ECO:0000256" key="4">
    <source>
        <dbReference type="ARBA" id="ARBA00023163"/>
    </source>
</evidence>
<dbReference type="InterPro" id="IPR001766">
    <property type="entry name" value="Fork_head_dom"/>
</dbReference>
<feature type="region of interest" description="Disordered" evidence="8">
    <location>
        <begin position="1"/>
        <end position="89"/>
    </location>
</feature>
<comment type="subcellular location">
    <subcellularLocation>
        <location evidence="1 7">Nucleus</location>
    </subcellularLocation>
</comment>
<keyword evidence="4" id="KW-0804">Transcription</keyword>
<dbReference type="Pfam" id="PF00250">
    <property type="entry name" value="Forkhead"/>
    <property type="match status" value="1"/>
</dbReference>
<dbReference type="InterPro" id="IPR050211">
    <property type="entry name" value="FOX_domain-containing"/>
</dbReference>
<name>A0A8S4G582_PLUXY</name>
<accession>A0A8S4G582</accession>
<evidence type="ECO:0000313" key="11">
    <source>
        <dbReference type="Proteomes" id="UP000653454"/>
    </source>
</evidence>
<sequence length="361" mass="40188">MTNAVERRLKAARAPRGPTPAPHRPPPPPPPPSRQKQQTNSLSRDWLSSAVGGAGRAAAAARGRSPSASHCARGARRAMPRPTRESYGDQKPPFSYIALTAMAIWSSPERMLPLSEIYRFITDRFPYYRRNTQRWQNSLRHNLSFNDCFVKVPRRPDRPGKGAYWTLHPQAFDMFENGSLLRRRKRFKLHKGDKDSLNAELQALASFNRAFLARQAGGSLQGGMFAAPACARLSPEPAEARDTAALLPAGARPRRDFTIAALLQPEPRRSPSPPPPPPPPLPPPHYLLAAQRYHAELLAGLQQTCLPPLWTWRGCSRPACHRSGPGGTRSSHTTRLIHEWYVSDVYKETNAKGSFSCKIHS</sequence>
<organism evidence="10 11">
    <name type="scientific">Plutella xylostella</name>
    <name type="common">Diamondback moth</name>
    <name type="synonym">Plutella maculipennis</name>
    <dbReference type="NCBI Taxonomy" id="51655"/>
    <lineage>
        <taxon>Eukaryota</taxon>
        <taxon>Metazoa</taxon>
        <taxon>Ecdysozoa</taxon>
        <taxon>Arthropoda</taxon>
        <taxon>Hexapoda</taxon>
        <taxon>Insecta</taxon>
        <taxon>Pterygota</taxon>
        <taxon>Neoptera</taxon>
        <taxon>Endopterygota</taxon>
        <taxon>Lepidoptera</taxon>
        <taxon>Glossata</taxon>
        <taxon>Ditrysia</taxon>
        <taxon>Yponomeutoidea</taxon>
        <taxon>Plutellidae</taxon>
        <taxon>Plutella</taxon>
    </lineage>
</organism>
<proteinExistence type="predicted"/>
<feature type="domain" description="Fork-head" evidence="9">
    <location>
        <begin position="91"/>
        <end position="185"/>
    </location>
</feature>
<dbReference type="PROSITE" id="PS00658">
    <property type="entry name" value="FORK_HEAD_2"/>
    <property type="match status" value="1"/>
</dbReference>
<dbReference type="PRINTS" id="PR00053">
    <property type="entry name" value="FORKHEAD"/>
</dbReference>
<dbReference type="FunFam" id="1.10.10.10:FF:000082">
    <property type="entry name" value="forkhead box protein B2"/>
    <property type="match status" value="1"/>
</dbReference>
<dbReference type="GO" id="GO:0030154">
    <property type="term" value="P:cell differentiation"/>
    <property type="evidence" value="ECO:0007669"/>
    <property type="project" value="TreeGrafter"/>
</dbReference>
<evidence type="ECO:0000256" key="5">
    <source>
        <dbReference type="ARBA" id="ARBA00023242"/>
    </source>
</evidence>
<protein>
    <submittedName>
        <fullName evidence="10">(diamondback moth) hypothetical protein</fullName>
    </submittedName>
</protein>
<dbReference type="PANTHER" id="PTHR11829">
    <property type="entry name" value="FORKHEAD BOX PROTEIN"/>
    <property type="match status" value="1"/>
</dbReference>
<keyword evidence="5 7" id="KW-0539">Nucleus</keyword>
<dbReference type="GO" id="GO:0000981">
    <property type="term" value="F:DNA-binding transcription factor activity, RNA polymerase II-specific"/>
    <property type="evidence" value="ECO:0007669"/>
    <property type="project" value="TreeGrafter"/>
</dbReference>
<evidence type="ECO:0000256" key="7">
    <source>
        <dbReference type="PROSITE-ProRule" id="PRU00089"/>
    </source>
</evidence>
<keyword evidence="11" id="KW-1185">Reference proteome</keyword>
<dbReference type="EMBL" id="CAJHNJ030000109">
    <property type="protein sequence ID" value="CAG9135666.1"/>
    <property type="molecule type" value="Genomic_DNA"/>
</dbReference>
<feature type="compositionally biased region" description="Pro residues" evidence="8">
    <location>
        <begin position="17"/>
        <end position="33"/>
    </location>
</feature>
<dbReference type="PROSITE" id="PS00657">
    <property type="entry name" value="FORK_HEAD_1"/>
    <property type="match status" value="1"/>
</dbReference>
<evidence type="ECO:0000256" key="1">
    <source>
        <dbReference type="ARBA" id="ARBA00004123"/>
    </source>
</evidence>
<dbReference type="InterPro" id="IPR036388">
    <property type="entry name" value="WH-like_DNA-bd_sf"/>
</dbReference>
<dbReference type="GO" id="GO:0005634">
    <property type="term" value="C:nucleus"/>
    <property type="evidence" value="ECO:0007669"/>
    <property type="project" value="UniProtKB-SubCell"/>
</dbReference>
<keyword evidence="3 7" id="KW-0238">DNA-binding</keyword>
<comment type="function">
    <text evidence="6">Involved in development during embryogenesis.</text>
</comment>
<dbReference type="AlphaFoldDB" id="A0A8S4G582"/>
<evidence type="ECO:0000256" key="6">
    <source>
        <dbReference type="ARBA" id="ARBA00060234"/>
    </source>
</evidence>
<dbReference type="GO" id="GO:0009653">
    <property type="term" value="P:anatomical structure morphogenesis"/>
    <property type="evidence" value="ECO:0007669"/>
    <property type="project" value="TreeGrafter"/>
</dbReference>
<feature type="compositionally biased region" description="Pro residues" evidence="8">
    <location>
        <begin position="270"/>
        <end position="285"/>
    </location>
</feature>
<evidence type="ECO:0000313" key="10">
    <source>
        <dbReference type="EMBL" id="CAG9135666.1"/>
    </source>
</evidence>
<dbReference type="SUPFAM" id="SSF46785">
    <property type="entry name" value="Winged helix' DNA-binding domain"/>
    <property type="match status" value="1"/>
</dbReference>
<dbReference type="InterPro" id="IPR030456">
    <property type="entry name" value="TF_fork_head_CS_2"/>
</dbReference>
<dbReference type="InterPro" id="IPR036390">
    <property type="entry name" value="WH_DNA-bd_sf"/>
</dbReference>
<dbReference type="SMART" id="SM00339">
    <property type="entry name" value="FH"/>
    <property type="match status" value="1"/>
</dbReference>
<reference evidence="10" key="1">
    <citation type="submission" date="2020-11" db="EMBL/GenBank/DDBJ databases">
        <authorList>
            <person name="Whiteford S."/>
        </authorList>
    </citation>
    <scope>NUCLEOTIDE SEQUENCE</scope>
</reference>
<evidence type="ECO:0000256" key="8">
    <source>
        <dbReference type="SAM" id="MobiDB-lite"/>
    </source>
</evidence>
<dbReference type="Gene3D" id="1.10.10.10">
    <property type="entry name" value="Winged helix-like DNA-binding domain superfamily/Winged helix DNA-binding domain"/>
    <property type="match status" value="1"/>
</dbReference>
<comment type="caution">
    <text evidence="10">The sequence shown here is derived from an EMBL/GenBank/DDBJ whole genome shotgun (WGS) entry which is preliminary data.</text>
</comment>
<gene>
    <name evidence="10" type="ORF">PLXY2_LOCUS13908</name>
</gene>
<feature type="DNA-binding region" description="Fork-head" evidence="7">
    <location>
        <begin position="91"/>
        <end position="185"/>
    </location>
</feature>
<dbReference type="PANTHER" id="PTHR11829:SF377">
    <property type="entry name" value="FORK HEAD DOMAIN-CONTAINING PROTEIN FD4-RELATED"/>
    <property type="match status" value="1"/>
</dbReference>
<feature type="compositionally biased region" description="Low complexity" evidence="8">
    <location>
        <begin position="48"/>
        <end position="69"/>
    </location>
</feature>
<evidence type="ECO:0000256" key="3">
    <source>
        <dbReference type="ARBA" id="ARBA00023125"/>
    </source>
</evidence>
<dbReference type="PROSITE" id="PS50039">
    <property type="entry name" value="FORK_HEAD_3"/>
    <property type="match status" value="1"/>
</dbReference>
<dbReference type="GO" id="GO:0000978">
    <property type="term" value="F:RNA polymerase II cis-regulatory region sequence-specific DNA binding"/>
    <property type="evidence" value="ECO:0007669"/>
    <property type="project" value="TreeGrafter"/>
</dbReference>
<keyword evidence="2" id="KW-0805">Transcription regulation</keyword>
<evidence type="ECO:0000256" key="2">
    <source>
        <dbReference type="ARBA" id="ARBA00023015"/>
    </source>
</evidence>
<dbReference type="Proteomes" id="UP000653454">
    <property type="component" value="Unassembled WGS sequence"/>
</dbReference>